<dbReference type="InterPro" id="IPR021295">
    <property type="entry name" value="DUF2867"/>
</dbReference>
<dbReference type="Pfam" id="PF11066">
    <property type="entry name" value="DUF2867"/>
    <property type="match status" value="1"/>
</dbReference>
<dbReference type="Proteomes" id="UP000530268">
    <property type="component" value="Unassembled WGS sequence"/>
</dbReference>
<comment type="caution">
    <text evidence="1">The sequence shown here is derived from an EMBL/GenBank/DDBJ whole genome shotgun (WGS) entry which is preliminary data.</text>
</comment>
<dbReference type="AlphaFoldDB" id="A0A7W6E0R3"/>
<proteinExistence type="predicted"/>
<reference evidence="1 2" key="1">
    <citation type="submission" date="2020-08" db="EMBL/GenBank/DDBJ databases">
        <title>Genomic Encyclopedia of Type Strains, Phase IV (KMG-IV): sequencing the most valuable type-strain genomes for metagenomic binning, comparative biology and taxonomic classification.</title>
        <authorList>
            <person name="Goeker M."/>
        </authorList>
    </citation>
    <scope>NUCLEOTIDE SEQUENCE [LARGE SCALE GENOMIC DNA]</scope>
    <source>
        <strain evidence="1 2">DSM 102234</strain>
    </source>
</reference>
<organism evidence="1 2">
    <name type="scientific">Sulfitobacter undariae</name>
    <dbReference type="NCBI Taxonomy" id="1563671"/>
    <lineage>
        <taxon>Bacteria</taxon>
        <taxon>Pseudomonadati</taxon>
        <taxon>Pseudomonadota</taxon>
        <taxon>Alphaproteobacteria</taxon>
        <taxon>Rhodobacterales</taxon>
        <taxon>Roseobacteraceae</taxon>
        <taxon>Sulfitobacter</taxon>
    </lineage>
</organism>
<accession>A0A7W6E0R3</accession>
<sequence>MSNEIQKIQPAQIELVAPRSELAFFHQHSVGLPLQLTPLEAWTMMMADPLPFMATAFKLRDAIAARFGVKRIGGFSDKTPGFVQVGDKLDFFLVESLSDTTLSLSERDKHLDVLTCVTCVEKTLTITSSVKVHNRFGRIYMLPVAPAHKLIVCIMLRRLVRKLG</sequence>
<gene>
    <name evidence="1" type="ORF">GGR95_000239</name>
</gene>
<protein>
    <recommendedName>
        <fullName evidence="3">DUF2867 domain-containing protein</fullName>
    </recommendedName>
</protein>
<evidence type="ECO:0000313" key="2">
    <source>
        <dbReference type="Proteomes" id="UP000530268"/>
    </source>
</evidence>
<dbReference type="RefSeq" id="WP_184561935.1">
    <property type="nucleotide sequence ID" value="NZ_JACIEI010000001.1"/>
</dbReference>
<name>A0A7W6E0R3_9RHOB</name>
<evidence type="ECO:0008006" key="3">
    <source>
        <dbReference type="Google" id="ProtNLM"/>
    </source>
</evidence>
<evidence type="ECO:0000313" key="1">
    <source>
        <dbReference type="EMBL" id="MBB3992620.1"/>
    </source>
</evidence>
<keyword evidence="2" id="KW-1185">Reference proteome</keyword>
<dbReference type="EMBL" id="JACIEI010000001">
    <property type="protein sequence ID" value="MBB3992620.1"/>
    <property type="molecule type" value="Genomic_DNA"/>
</dbReference>